<accession>A0ACB9VTT5</accession>
<evidence type="ECO:0000313" key="2">
    <source>
        <dbReference type="Proteomes" id="UP001057452"/>
    </source>
</evidence>
<organism evidence="1 2">
    <name type="scientific">Chaenocephalus aceratus</name>
    <name type="common">Blackfin icefish</name>
    <name type="synonym">Chaenichthys aceratus</name>
    <dbReference type="NCBI Taxonomy" id="36190"/>
    <lineage>
        <taxon>Eukaryota</taxon>
        <taxon>Metazoa</taxon>
        <taxon>Chordata</taxon>
        <taxon>Craniata</taxon>
        <taxon>Vertebrata</taxon>
        <taxon>Euteleostomi</taxon>
        <taxon>Actinopterygii</taxon>
        <taxon>Neopterygii</taxon>
        <taxon>Teleostei</taxon>
        <taxon>Neoteleostei</taxon>
        <taxon>Acanthomorphata</taxon>
        <taxon>Eupercaria</taxon>
        <taxon>Perciformes</taxon>
        <taxon>Notothenioidei</taxon>
        <taxon>Channichthyidae</taxon>
        <taxon>Chaenocephalus</taxon>
    </lineage>
</organism>
<gene>
    <name evidence="1" type="ORF">KUCAC02_006904</name>
</gene>
<protein>
    <submittedName>
        <fullName evidence="1">Uncharacterized protein</fullName>
    </submittedName>
</protein>
<dbReference type="Proteomes" id="UP001057452">
    <property type="component" value="Chromosome 23"/>
</dbReference>
<keyword evidence="2" id="KW-1185">Reference proteome</keyword>
<reference evidence="1" key="1">
    <citation type="submission" date="2022-05" db="EMBL/GenBank/DDBJ databases">
        <title>Chromosome-level genome of Chaenocephalus aceratus.</title>
        <authorList>
            <person name="Park H."/>
        </authorList>
    </citation>
    <scope>NUCLEOTIDE SEQUENCE</scope>
    <source>
        <strain evidence="1">KU_202001</strain>
    </source>
</reference>
<sequence length="94" mass="10354">MRVKVKNTVWCPSCQMETLSRSLVLSTDERVVKENLAPQSDDQQPTNGPWAGSQPLCPLAALRQSAGLILPFLLTLLLSPCVPFVPRRPLLDSL</sequence>
<evidence type="ECO:0000313" key="1">
    <source>
        <dbReference type="EMBL" id="KAI4803353.1"/>
    </source>
</evidence>
<proteinExistence type="predicted"/>
<name>A0ACB9VTT5_CHAAC</name>
<dbReference type="EMBL" id="CM043807">
    <property type="protein sequence ID" value="KAI4803353.1"/>
    <property type="molecule type" value="Genomic_DNA"/>
</dbReference>
<comment type="caution">
    <text evidence="1">The sequence shown here is derived from an EMBL/GenBank/DDBJ whole genome shotgun (WGS) entry which is preliminary data.</text>
</comment>